<dbReference type="HAMAP" id="MF_01326_B">
    <property type="entry name" value="Ribosomal_uL24_B"/>
    <property type="match status" value="1"/>
</dbReference>
<comment type="function">
    <text evidence="7 8">One of the proteins that surrounds the polypeptide exit tunnel on the outside of the subunit.</text>
</comment>
<evidence type="ECO:0000259" key="10">
    <source>
        <dbReference type="Pfam" id="PF17136"/>
    </source>
</evidence>
<dbReference type="PANTHER" id="PTHR12903">
    <property type="entry name" value="MITOCHONDRIAL RIBOSOMAL PROTEIN L24"/>
    <property type="match status" value="1"/>
</dbReference>
<dbReference type="Pfam" id="PF17136">
    <property type="entry name" value="ribosomal_L24"/>
    <property type="match status" value="1"/>
</dbReference>
<evidence type="ECO:0000256" key="4">
    <source>
        <dbReference type="ARBA" id="ARBA00022980"/>
    </source>
</evidence>
<proteinExistence type="inferred from homology"/>
<dbReference type="Pfam" id="PF00467">
    <property type="entry name" value="KOW"/>
    <property type="match status" value="1"/>
</dbReference>
<feature type="domain" description="Large ribosomal subunit protein uL24 C-terminal" evidence="10">
    <location>
        <begin position="39"/>
        <end position="103"/>
    </location>
</feature>
<name>A0A2N4XXA0_9GAMM</name>
<dbReference type="GO" id="GO:1990904">
    <property type="term" value="C:ribonucleoprotein complex"/>
    <property type="evidence" value="ECO:0007669"/>
    <property type="project" value="UniProtKB-KW"/>
</dbReference>
<dbReference type="Gene3D" id="2.30.30.30">
    <property type="match status" value="1"/>
</dbReference>
<dbReference type="NCBIfam" id="TIGR01079">
    <property type="entry name" value="rplX_bact"/>
    <property type="match status" value="1"/>
</dbReference>
<keyword evidence="5 8" id="KW-0687">Ribonucleoprotein</keyword>
<evidence type="ECO:0000256" key="7">
    <source>
        <dbReference type="ARBA" id="ARBA00058688"/>
    </source>
</evidence>
<evidence type="ECO:0000313" key="11">
    <source>
        <dbReference type="EMBL" id="PLK59035.1"/>
    </source>
</evidence>
<keyword evidence="3 8" id="KW-0694">RNA-binding</keyword>
<reference evidence="11 12" key="1">
    <citation type="submission" date="2017-06" db="EMBL/GenBank/DDBJ databases">
        <title>Metabolic interaction between xylem feeders and their symbionts.</title>
        <authorList>
            <person name="Chouaia B."/>
        </authorList>
    </citation>
    <scope>NUCLEOTIDE SEQUENCE [LARGE SCALE GENOMIC DNA]</scope>
    <source>
        <strain evidence="11 12">Gra</strain>
    </source>
</reference>
<evidence type="ECO:0000256" key="3">
    <source>
        <dbReference type="ARBA" id="ARBA00022884"/>
    </source>
</evidence>
<dbReference type="InterPro" id="IPR057264">
    <property type="entry name" value="Ribosomal_uL24_C"/>
</dbReference>
<dbReference type="AlphaFoldDB" id="A0A2N4XXA0"/>
<evidence type="ECO:0000259" key="9">
    <source>
        <dbReference type="Pfam" id="PF00467"/>
    </source>
</evidence>
<dbReference type="Proteomes" id="UP000234253">
    <property type="component" value="Unassembled WGS sequence"/>
</dbReference>
<protein>
    <recommendedName>
        <fullName evidence="6 8">Large ribosomal subunit protein uL24</fullName>
    </recommendedName>
</protein>
<feature type="domain" description="KOW" evidence="9">
    <location>
        <begin position="9"/>
        <end position="36"/>
    </location>
</feature>
<evidence type="ECO:0000256" key="1">
    <source>
        <dbReference type="ARBA" id="ARBA00010618"/>
    </source>
</evidence>
<dbReference type="EMBL" id="NJPO01000047">
    <property type="protein sequence ID" value="PLK59035.1"/>
    <property type="molecule type" value="Genomic_DNA"/>
</dbReference>
<dbReference type="InterPro" id="IPR041988">
    <property type="entry name" value="Ribosomal_uL24_KOW"/>
</dbReference>
<gene>
    <name evidence="8" type="primary">rplX</name>
    <name evidence="11" type="ORF">CEX73_00980</name>
</gene>
<dbReference type="OrthoDB" id="9807419at2"/>
<evidence type="ECO:0000313" key="12">
    <source>
        <dbReference type="Proteomes" id="UP000234253"/>
    </source>
</evidence>
<evidence type="ECO:0000256" key="6">
    <source>
        <dbReference type="ARBA" id="ARBA00035206"/>
    </source>
</evidence>
<keyword evidence="4 8" id="KW-0689">Ribosomal protein</keyword>
<dbReference type="GO" id="GO:0003735">
    <property type="term" value="F:structural constituent of ribosome"/>
    <property type="evidence" value="ECO:0007669"/>
    <property type="project" value="InterPro"/>
</dbReference>
<accession>A0A2N4XXA0</accession>
<dbReference type="FunFam" id="2.30.30.30:FF:000004">
    <property type="entry name" value="50S ribosomal protein L24"/>
    <property type="match status" value="1"/>
</dbReference>
<keyword evidence="2 8" id="KW-0699">rRNA-binding</keyword>
<dbReference type="GO" id="GO:0019843">
    <property type="term" value="F:rRNA binding"/>
    <property type="evidence" value="ECO:0007669"/>
    <property type="project" value="UniProtKB-UniRule"/>
</dbReference>
<comment type="similarity">
    <text evidence="1 8">Belongs to the universal ribosomal protein uL24 family.</text>
</comment>
<evidence type="ECO:0000256" key="8">
    <source>
        <dbReference type="HAMAP-Rule" id="MF_01326"/>
    </source>
</evidence>
<sequence length="104" mass="11769">MAAKIRCHDEVIILTGKNKGKRGKVKQVFTTGRAIVSGINIIKKHHKSVRTMNQPGYIVEKEATIHISNLALFNTAINKGDRIRFRTENGKKVRIFKSNDEIIN</sequence>
<organism evidence="11 12">
    <name type="scientific">Candidatus Palibaumannia cicadellinicola</name>
    <dbReference type="NCBI Taxonomy" id="186490"/>
    <lineage>
        <taxon>Bacteria</taxon>
        <taxon>Pseudomonadati</taxon>
        <taxon>Pseudomonadota</taxon>
        <taxon>Gammaproteobacteria</taxon>
        <taxon>Candidatus Palibaumannia</taxon>
    </lineage>
</organism>
<dbReference type="RefSeq" id="WP_101626752.1">
    <property type="nucleotide sequence ID" value="NZ_NJPO01000047.1"/>
</dbReference>
<comment type="function">
    <text evidence="8">One of two assembly initiator proteins, it binds directly to the 5'-end of the 23S rRNA, where it nucleates assembly of the 50S subunit.</text>
</comment>
<dbReference type="GO" id="GO:0005840">
    <property type="term" value="C:ribosome"/>
    <property type="evidence" value="ECO:0007669"/>
    <property type="project" value="UniProtKB-KW"/>
</dbReference>
<dbReference type="CDD" id="cd06089">
    <property type="entry name" value="KOW_RPL26"/>
    <property type="match status" value="1"/>
</dbReference>
<dbReference type="GO" id="GO:0006412">
    <property type="term" value="P:translation"/>
    <property type="evidence" value="ECO:0007669"/>
    <property type="project" value="UniProtKB-UniRule"/>
</dbReference>
<dbReference type="InterPro" id="IPR003256">
    <property type="entry name" value="Ribosomal_uL24"/>
</dbReference>
<dbReference type="SUPFAM" id="SSF50104">
    <property type="entry name" value="Translation proteins SH3-like domain"/>
    <property type="match status" value="1"/>
</dbReference>
<dbReference type="InterPro" id="IPR005824">
    <property type="entry name" value="KOW"/>
</dbReference>
<dbReference type="InterPro" id="IPR008991">
    <property type="entry name" value="Translation_prot_SH3-like_sf"/>
</dbReference>
<comment type="caution">
    <text evidence="11">The sequence shown here is derived from an EMBL/GenBank/DDBJ whole genome shotgun (WGS) entry which is preliminary data.</text>
</comment>
<evidence type="ECO:0000256" key="5">
    <source>
        <dbReference type="ARBA" id="ARBA00023274"/>
    </source>
</evidence>
<evidence type="ECO:0000256" key="2">
    <source>
        <dbReference type="ARBA" id="ARBA00022730"/>
    </source>
</evidence>
<comment type="subunit">
    <text evidence="8">Part of the 50S ribosomal subunit.</text>
</comment>
<dbReference type="InterPro" id="IPR014722">
    <property type="entry name" value="Rib_uL2_dom2"/>
</dbReference>